<accession>A0NRN9</accession>
<reference evidence="1 2" key="1">
    <citation type="submission" date="2006-05" db="EMBL/GenBank/DDBJ databases">
        <authorList>
            <person name="King G."/>
            <person name="Ferriera S."/>
            <person name="Johnson J."/>
            <person name="Kravitz S."/>
            <person name="Beeson K."/>
            <person name="Sutton G."/>
            <person name="Rogers Y.-H."/>
            <person name="Friedman R."/>
            <person name="Frazier M."/>
            <person name="Venter J.C."/>
        </authorList>
    </citation>
    <scope>NUCLEOTIDE SEQUENCE [LARGE SCALE GENOMIC DNA]</scope>
    <source>
        <strain evidence="2">ATCC 25650 / DSM 13394 / JCM 20685 / NBRC 16684 / NCIMB 2208 / IAM 12614 / B1</strain>
    </source>
</reference>
<sequence length="16" mass="1595">MPVSAGIGGTVRYTDA</sequence>
<evidence type="ECO:0000313" key="1">
    <source>
        <dbReference type="EMBL" id="EAV44820.1"/>
    </source>
</evidence>
<dbReference type="AlphaFoldDB" id="A0NRN9"/>
<dbReference type="EMBL" id="AAUW01000005">
    <property type="protein sequence ID" value="EAV44820.1"/>
    <property type="molecule type" value="Genomic_DNA"/>
</dbReference>
<gene>
    <name evidence="1" type="ORF">SIAM614_08068</name>
</gene>
<name>A0NRN9_ROSAI</name>
<proteinExistence type="predicted"/>
<organism evidence="1 2">
    <name type="scientific">Roseibium aggregatum (strain ATCC 25650 / DSM 13394 / JCM 20685 / NBRC 16684 / NCIMB 2208 / IAM 12614 / B1)</name>
    <name type="common">Stappia aggregata</name>
    <dbReference type="NCBI Taxonomy" id="384765"/>
    <lineage>
        <taxon>Bacteria</taxon>
        <taxon>Pseudomonadati</taxon>
        <taxon>Pseudomonadota</taxon>
        <taxon>Alphaproteobacteria</taxon>
        <taxon>Hyphomicrobiales</taxon>
        <taxon>Stappiaceae</taxon>
        <taxon>Roseibium</taxon>
    </lineage>
</organism>
<evidence type="ECO:0000313" key="2">
    <source>
        <dbReference type="Proteomes" id="UP000004848"/>
    </source>
</evidence>
<dbReference type="Proteomes" id="UP000004848">
    <property type="component" value="Unassembled WGS sequence"/>
</dbReference>
<protein>
    <submittedName>
        <fullName evidence="1">Cobyrinic acid a,c-diamide synthase</fullName>
    </submittedName>
</protein>
<comment type="caution">
    <text evidence="1">The sequence shown here is derived from an EMBL/GenBank/DDBJ whole genome shotgun (WGS) entry which is preliminary data.</text>
</comment>